<reference evidence="14 15" key="1">
    <citation type="submission" date="2016-10" db="EMBL/GenBank/DDBJ databases">
        <authorList>
            <person name="de Groot N.N."/>
        </authorList>
    </citation>
    <scope>NUCLEOTIDE SEQUENCE [LARGE SCALE GENOMIC DNA]</scope>
    <source>
        <strain evidence="14 15">Nm24</strain>
    </source>
</reference>
<keyword evidence="7" id="KW-0997">Cell inner membrane</keyword>
<dbReference type="PANTHER" id="PTHR30034:SF3">
    <property type="entry name" value="FLAGELLAR MOTOR SWITCH PROTEIN FLIM"/>
    <property type="match status" value="1"/>
</dbReference>
<dbReference type="GO" id="GO:0005886">
    <property type="term" value="C:plasma membrane"/>
    <property type="evidence" value="ECO:0007669"/>
    <property type="project" value="UniProtKB-SubCell"/>
</dbReference>
<comment type="function">
    <text evidence="11">FliM is one of three proteins (FliG, FliN, FliM) that forms the rotor-mounted switch complex (C ring), located at the base of the basal body. This complex interacts with the CheY and CheZ chemotaxis proteins, in addition to contacting components of the motor that determine the direction of flagellar rotation.</text>
</comment>
<keyword evidence="14" id="KW-0969">Cilium</keyword>
<evidence type="ECO:0000256" key="3">
    <source>
        <dbReference type="ARBA" id="ARBA00011049"/>
    </source>
</evidence>
<evidence type="ECO:0000259" key="13">
    <source>
        <dbReference type="Pfam" id="PF01052"/>
    </source>
</evidence>
<name>A0A1I7IEU5_9PROT</name>
<keyword evidence="5" id="KW-1003">Cell membrane</keyword>
<dbReference type="GO" id="GO:0009425">
    <property type="term" value="C:bacterial-type flagellum basal body"/>
    <property type="evidence" value="ECO:0007669"/>
    <property type="project" value="UniProtKB-SubCell"/>
</dbReference>
<dbReference type="InterPro" id="IPR028976">
    <property type="entry name" value="CheC-like_sf"/>
</dbReference>
<dbReference type="OrthoDB" id="9806941at2"/>
<comment type="similarity">
    <text evidence="3">Belongs to the FliM family.</text>
</comment>
<evidence type="ECO:0000256" key="4">
    <source>
        <dbReference type="ARBA" id="ARBA00021898"/>
    </source>
</evidence>
<dbReference type="PIRSF" id="PIRSF002888">
    <property type="entry name" value="FliM"/>
    <property type="match status" value="1"/>
</dbReference>
<evidence type="ECO:0000256" key="9">
    <source>
        <dbReference type="ARBA" id="ARBA00023136"/>
    </source>
</evidence>
<dbReference type="GO" id="GO:0071978">
    <property type="term" value="P:bacterial-type flagellum-dependent swarming motility"/>
    <property type="evidence" value="ECO:0007669"/>
    <property type="project" value="TreeGrafter"/>
</dbReference>
<dbReference type="Pfam" id="PF01052">
    <property type="entry name" value="FliMN_C"/>
    <property type="match status" value="1"/>
</dbReference>
<dbReference type="InterPro" id="IPR036429">
    <property type="entry name" value="SpoA-like_sf"/>
</dbReference>
<evidence type="ECO:0000256" key="11">
    <source>
        <dbReference type="ARBA" id="ARBA00025044"/>
    </source>
</evidence>
<dbReference type="SUPFAM" id="SSF103039">
    <property type="entry name" value="CheC-like"/>
    <property type="match status" value="1"/>
</dbReference>
<evidence type="ECO:0000256" key="10">
    <source>
        <dbReference type="ARBA" id="ARBA00023143"/>
    </source>
</evidence>
<evidence type="ECO:0000256" key="1">
    <source>
        <dbReference type="ARBA" id="ARBA00004117"/>
    </source>
</evidence>
<keyword evidence="14" id="KW-0966">Cell projection</keyword>
<comment type="subcellular location">
    <subcellularLocation>
        <location evidence="1">Bacterial flagellum basal body</location>
    </subcellularLocation>
    <subcellularLocation>
        <location evidence="2">Cell inner membrane</location>
        <topology evidence="2">Peripheral membrane protein</topology>
    </subcellularLocation>
</comment>
<dbReference type="PRINTS" id="PR00955">
    <property type="entry name" value="FLGMOTORFLIM"/>
</dbReference>
<dbReference type="GO" id="GO:0003774">
    <property type="term" value="F:cytoskeletal motor activity"/>
    <property type="evidence" value="ECO:0007669"/>
    <property type="project" value="InterPro"/>
</dbReference>
<evidence type="ECO:0000256" key="5">
    <source>
        <dbReference type="ARBA" id="ARBA00022475"/>
    </source>
</evidence>
<evidence type="ECO:0000256" key="2">
    <source>
        <dbReference type="ARBA" id="ARBA00004417"/>
    </source>
</evidence>
<evidence type="ECO:0000256" key="8">
    <source>
        <dbReference type="ARBA" id="ARBA00022779"/>
    </source>
</evidence>
<protein>
    <recommendedName>
        <fullName evidence="4 12">Flagellar motor switch protein FliM</fullName>
    </recommendedName>
</protein>
<dbReference type="SUPFAM" id="SSF101801">
    <property type="entry name" value="Surface presentation of antigens (SPOA)"/>
    <property type="match status" value="1"/>
</dbReference>
<dbReference type="EMBL" id="FPBL01000008">
    <property type="protein sequence ID" value="SFU71386.1"/>
    <property type="molecule type" value="Genomic_DNA"/>
</dbReference>
<dbReference type="Proteomes" id="UP000183926">
    <property type="component" value="Unassembled WGS sequence"/>
</dbReference>
<dbReference type="Gene3D" id="2.30.330.10">
    <property type="entry name" value="SpoA-like"/>
    <property type="match status" value="1"/>
</dbReference>
<dbReference type="Gene3D" id="3.40.1550.10">
    <property type="entry name" value="CheC-like"/>
    <property type="match status" value="1"/>
</dbReference>
<keyword evidence="6" id="KW-0145">Chemotaxis</keyword>
<keyword evidence="10" id="KW-0975">Bacterial flagellum</keyword>
<evidence type="ECO:0000256" key="7">
    <source>
        <dbReference type="ARBA" id="ARBA00022519"/>
    </source>
</evidence>
<dbReference type="NCBIfam" id="TIGR01397">
    <property type="entry name" value="fliM_switch"/>
    <property type="match status" value="1"/>
</dbReference>
<evidence type="ECO:0000313" key="15">
    <source>
        <dbReference type="Proteomes" id="UP000183926"/>
    </source>
</evidence>
<evidence type="ECO:0000313" key="14">
    <source>
        <dbReference type="EMBL" id="SFU71386.1"/>
    </source>
</evidence>
<dbReference type="PANTHER" id="PTHR30034">
    <property type="entry name" value="FLAGELLAR MOTOR SWITCH PROTEIN FLIM"/>
    <property type="match status" value="1"/>
</dbReference>
<accession>A0A1I7IEU5</accession>
<dbReference type="CDD" id="cd17908">
    <property type="entry name" value="FliM"/>
    <property type="match status" value="1"/>
</dbReference>
<dbReference type="RefSeq" id="WP_074928993.1">
    <property type="nucleotide sequence ID" value="NZ_FPBL01000008.1"/>
</dbReference>
<keyword evidence="9" id="KW-0472">Membrane</keyword>
<dbReference type="Pfam" id="PF02154">
    <property type="entry name" value="FliM"/>
    <property type="match status" value="1"/>
</dbReference>
<evidence type="ECO:0000256" key="6">
    <source>
        <dbReference type="ARBA" id="ARBA00022500"/>
    </source>
</evidence>
<sequence>MAENFLTQDEVDALLNFDSSNKHQQAAQKENEVTYPGGIRPYDMATQERIVRGRMPALEIINARFANSLQIGLYNFLRRGVDISAGSIKTIKYSEFTRSLVVPANINMVSMKPLRGTALITIDPNLIFLIVDNMFGGDGRFHTRVEGREFTLTEQGIIRRLLDVLFENYEKAWKSVYPVRFEYIRAEMNPQFANIATPTDVVVASSFELNLGGNRGEFYICTPYTMLEPIRDLLNNSMQEDHVEVDNNWIKSLTRQVQGAEIEIIANLGHARVTLHQILNMQEGDVIALDIPDTVMAMANGVPILDCHYGILNDHYALKVKTVRTPTETD</sequence>
<dbReference type="InterPro" id="IPR001543">
    <property type="entry name" value="FliN-like_C"/>
</dbReference>
<proteinExistence type="inferred from homology"/>
<evidence type="ECO:0000256" key="12">
    <source>
        <dbReference type="NCBIfam" id="TIGR01397"/>
    </source>
</evidence>
<dbReference type="InterPro" id="IPR001689">
    <property type="entry name" value="Flag_FliM"/>
</dbReference>
<gene>
    <name evidence="14" type="ORF">SAMN05216339_10863</name>
</gene>
<dbReference type="AlphaFoldDB" id="A0A1I7IEU5"/>
<organism evidence="14 15">
    <name type="scientific">Nitrosomonas eutropha</name>
    <dbReference type="NCBI Taxonomy" id="916"/>
    <lineage>
        <taxon>Bacteria</taxon>
        <taxon>Pseudomonadati</taxon>
        <taxon>Pseudomonadota</taxon>
        <taxon>Betaproteobacteria</taxon>
        <taxon>Nitrosomonadales</taxon>
        <taxon>Nitrosomonadaceae</taxon>
        <taxon>Nitrosomonas</taxon>
    </lineage>
</organism>
<keyword evidence="14" id="KW-0282">Flagellum</keyword>
<keyword evidence="8" id="KW-0283">Flagellar rotation</keyword>
<feature type="domain" description="Flagellar motor switch protein FliN-like C-terminal" evidence="13">
    <location>
        <begin position="256"/>
        <end position="322"/>
    </location>
</feature>
<dbReference type="GO" id="GO:0050918">
    <property type="term" value="P:positive chemotaxis"/>
    <property type="evidence" value="ECO:0007669"/>
    <property type="project" value="TreeGrafter"/>
</dbReference>